<protein>
    <submittedName>
        <fullName evidence="2">VOC family protein</fullName>
    </submittedName>
</protein>
<reference evidence="2" key="1">
    <citation type="submission" date="2022-09" db="EMBL/GenBank/DDBJ databases">
        <title>Complete Genomes of Fervidibacillus albus and Fervidibacillus halotolerans isolated from tidal flat sediments.</title>
        <authorList>
            <person name="Kwon K.K."/>
            <person name="Yang S.-H."/>
            <person name="Park M.J."/>
            <person name="Oh H.-M."/>
        </authorList>
    </citation>
    <scope>NUCLEOTIDE SEQUENCE</scope>
    <source>
        <strain evidence="2">MEBiC13591</strain>
    </source>
</reference>
<organism evidence="2 3">
    <name type="scientific">Fervidibacillus albus</name>
    <dbReference type="NCBI Taxonomy" id="2980026"/>
    <lineage>
        <taxon>Bacteria</taxon>
        <taxon>Bacillati</taxon>
        <taxon>Bacillota</taxon>
        <taxon>Bacilli</taxon>
        <taxon>Bacillales</taxon>
        <taxon>Bacillaceae</taxon>
        <taxon>Fervidibacillus</taxon>
    </lineage>
</organism>
<accession>A0A9E8LUV7</accession>
<evidence type="ECO:0000259" key="1">
    <source>
        <dbReference type="PROSITE" id="PS51819"/>
    </source>
</evidence>
<dbReference type="PANTHER" id="PTHR43279:SF1">
    <property type="entry name" value="CATECHOL-2,3-DIOXYGENASE"/>
    <property type="match status" value="1"/>
</dbReference>
<dbReference type="RefSeq" id="WP_275417906.1">
    <property type="nucleotide sequence ID" value="NZ_CP106878.1"/>
</dbReference>
<dbReference type="PROSITE" id="PS51819">
    <property type="entry name" value="VOC"/>
    <property type="match status" value="2"/>
</dbReference>
<gene>
    <name evidence="2" type="ORF">OE104_01895</name>
</gene>
<name>A0A9E8LUV7_9BACI</name>
<evidence type="ECO:0000313" key="3">
    <source>
        <dbReference type="Proteomes" id="UP001164718"/>
    </source>
</evidence>
<dbReference type="InterPro" id="IPR037523">
    <property type="entry name" value="VOC_core"/>
</dbReference>
<dbReference type="InterPro" id="IPR004360">
    <property type="entry name" value="Glyas_Fos-R_dOase_dom"/>
</dbReference>
<keyword evidence="3" id="KW-1185">Reference proteome</keyword>
<dbReference type="Gene3D" id="3.10.180.10">
    <property type="entry name" value="2,3-Dihydroxybiphenyl 1,2-Dioxygenase, domain 1"/>
    <property type="match status" value="2"/>
</dbReference>
<feature type="domain" description="VOC" evidence="1">
    <location>
        <begin position="168"/>
        <end position="282"/>
    </location>
</feature>
<dbReference type="InterPro" id="IPR029068">
    <property type="entry name" value="Glyas_Bleomycin-R_OHBP_Dase"/>
</dbReference>
<evidence type="ECO:0000313" key="2">
    <source>
        <dbReference type="EMBL" id="WAA10120.1"/>
    </source>
</evidence>
<dbReference type="CDD" id="cd16359">
    <property type="entry name" value="VOC_BsCatE_like_C"/>
    <property type="match status" value="1"/>
</dbReference>
<feature type="domain" description="VOC" evidence="1">
    <location>
        <begin position="11"/>
        <end position="127"/>
    </location>
</feature>
<dbReference type="Proteomes" id="UP001164718">
    <property type="component" value="Chromosome"/>
</dbReference>
<dbReference type="KEGG" id="faf:OE104_01895"/>
<dbReference type="AlphaFoldDB" id="A0A9E8LUV7"/>
<dbReference type="PANTHER" id="PTHR43279">
    <property type="entry name" value="CATECHOL-2,3-DIOXYGENASE"/>
    <property type="match status" value="1"/>
</dbReference>
<dbReference type="SUPFAM" id="SSF54593">
    <property type="entry name" value="Glyoxalase/Bleomycin resistance protein/Dihydroxybiphenyl dioxygenase"/>
    <property type="match status" value="2"/>
</dbReference>
<sequence length="292" mass="33124">MSEFHKDPNFYIGTVCLKVTNLKKSIAFYEQIVGFKILEKTDLMAKLTVDGKTPLVILEQPEGIERKSKRTSELYHFALFLPSRKDLAEFIRHLLSIGYPFGAADHLVSEALYLNDLDGNGIEVYVDRPSDRWKWKNGLVHMDTLELNGNDLLRESDGPWTGLPKGTIMGHIHLHVSHLDEAKTFYTDGLGYHIVSIYPQAYFFSTGGYHHHIAINTWQGVGVPAPPENSVGLKWYEIIFPNEKMMESQVEKLRQIGATVTKDGDYFVTEDPASNRIHLVVRQNGSCAGWLF</sequence>
<proteinExistence type="predicted"/>
<dbReference type="EMBL" id="CP106878">
    <property type="protein sequence ID" value="WAA10120.1"/>
    <property type="molecule type" value="Genomic_DNA"/>
</dbReference>
<dbReference type="Pfam" id="PF00903">
    <property type="entry name" value="Glyoxalase"/>
    <property type="match status" value="2"/>
</dbReference>